<keyword evidence="1" id="KW-0812">Transmembrane</keyword>
<comment type="caution">
    <text evidence="2">The sequence shown here is derived from an EMBL/GenBank/DDBJ whole genome shotgun (WGS) entry which is preliminary data.</text>
</comment>
<organism evidence="2 3">
    <name type="scientific">Rhizobium leguminosarum</name>
    <dbReference type="NCBI Taxonomy" id="384"/>
    <lineage>
        <taxon>Bacteria</taxon>
        <taxon>Pseudomonadati</taxon>
        <taxon>Pseudomonadota</taxon>
        <taxon>Alphaproteobacteria</taxon>
        <taxon>Hyphomicrobiales</taxon>
        <taxon>Rhizobiaceae</taxon>
        <taxon>Rhizobium/Agrobacterium group</taxon>
        <taxon>Rhizobium</taxon>
    </lineage>
</organism>
<name>A0A444ICF6_RHILE</name>
<reference evidence="2 3" key="1">
    <citation type="submission" date="2019-01" db="EMBL/GenBank/DDBJ databases">
        <title>RHIZO-ID as a novel technology for direct rhizobia identification.</title>
        <authorList>
            <person name="De Meyer S.E."/>
        </authorList>
    </citation>
    <scope>NUCLEOTIDE SEQUENCE [LARGE SCALE GENOMIC DNA]</scope>
    <source>
        <strain evidence="2 3">WSM448</strain>
    </source>
</reference>
<keyword evidence="1" id="KW-0472">Membrane</keyword>
<dbReference type="AlphaFoldDB" id="A0A444ICF6"/>
<dbReference type="Proteomes" id="UP000283817">
    <property type="component" value="Unassembled WGS sequence"/>
</dbReference>
<accession>A0A444ICF6</accession>
<feature type="transmembrane region" description="Helical" evidence="1">
    <location>
        <begin position="14"/>
        <end position="36"/>
    </location>
</feature>
<evidence type="ECO:0000313" key="3">
    <source>
        <dbReference type="Proteomes" id="UP000283817"/>
    </source>
</evidence>
<evidence type="ECO:0000256" key="1">
    <source>
        <dbReference type="SAM" id="Phobius"/>
    </source>
</evidence>
<evidence type="ECO:0000313" key="2">
    <source>
        <dbReference type="EMBL" id="RWX37006.1"/>
    </source>
</evidence>
<feature type="transmembrane region" description="Helical" evidence="1">
    <location>
        <begin position="89"/>
        <end position="107"/>
    </location>
</feature>
<sequence>MLELLTNAHESVNFTIRVVLGIDLAIFVAGGMYYLIMNERLAAKASKFGNITYKTPFTIHTGIAWGSPECPQEIRDEYFHLRSQRLKHCAVVAIPMLFYLIFLRPYYH</sequence>
<gene>
    <name evidence="2" type="ORF">EHI47_01825</name>
</gene>
<keyword evidence="1" id="KW-1133">Transmembrane helix</keyword>
<dbReference type="RefSeq" id="WP_128409664.1">
    <property type="nucleotide sequence ID" value="NZ_SBHX01000004.1"/>
</dbReference>
<dbReference type="EMBL" id="SBHX01000004">
    <property type="protein sequence ID" value="RWX37006.1"/>
    <property type="molecule type" value="Genomic_DNA"/>
</dbReference>
<proteinExistence type="predicted"/>
<protein>
    <submittedName>
        <fullName evidence="2">Uncharacterized protein</fullName>
    </submittedName>
</protein>